<dbReference type="InterPro" id="IPR001315">
    <property type="entry name" value="CARD"/>
</dbReference>
<name>A0AAD9DNV3_9TELE</name>
<feature type="domain" description="Ig-like" evidence="3">
    <location>
        <begin position="294"/>
        <end position="382"/>
    </location>
</feature>
<dbReference type="Gene3D" id="1.10.533.10">
    <property type="entry name" value="Death Domain, Fas"/>
    <property type="match status" value="1"/>
</dbReference>
<dbReference type="Gene3D" id="2.60.40.10">
    <property type="entry name" value="Immunoglobulins"/>
    <property type="match status" value="1"/>
</dbReference>
<dbReference type="InterPro" id="IPR013106">
    <property type="entry name" value="Ig_V-set"/>
</dbReference>
<dbReference type="PROSITE" id="PS50209">
    <property type="entry name" value="CARD"/>
    <property type="match status" value="1"/>
</dbReference>
<evidence type="ECO:0000256" key="1">
    <source>
        <dbReference type="SAM" id="MobiDB-lite"/>
    </source>
</evidence>
<dbReference type="InterPro" id="IPR015095">
    <property type="entry name" value="AlkB_hom8_N"/>
</dbReference>
<dbReference type="InterPro" id="IPR036179">
    <property type="entry name" value="Ig-like_dom_sf"/>
</dbReference>
<dbReference type="GO" id="GO:0042981">
    <property type="term" value="P:regulation of apoptotic process"/>
    <property type="evidence" value="ECO:0007669"/>
    <property type="project" value="InterPro"/>
</dbReference>
<feature type="compositionally biased region" description="Basic and acidic residues" evidence="1">
    <location>
        <begin position="26"/>
        <end position="109"/>
    </location>
</feature>
<proteinExistence type="predicted"/>
<dbReference type="EMBL" id="JAROKS010000023">
    <property type="protein sequence ID" value="KAK1787234.1"/>
    <property type="molecule type" value="Genomic_DNA"/>
</dbReference>
<evidence type="ECO:0000313" key="5">
    <source>
        <dbReference type="Proteomes" id="UP001239994"/>
    </source>
</evidence>
<dbReference type="PANTHER" id="PTHR34488">
    <property type="entry name" value="SI:CH211-245H14.1-RELATED"/>
    <property type="match status" value="1"/>
</dbReference>
<sequence>MKVRKSKMQVRNGKMNERNSKKKKSILKERNNKMKQEQKEKEQNEREKQLDDKEKEQNEREKKLDRKGKEQNEREKKLDRKGKEQNEREKKLDRKEKEQNEREKLDKRGKELHDNTKSLYKFLILILLKFTVVLHHTFDPDCTVPDSSRWVSRENMITVDCLFYEDHGLLDCLKNKDALKKVVENLKLQLKERGKCKSSLSLDLFHAVSKPVVLVVLHHIFDPDCTVPDSSRWVSRETMITVDCLFYEDQGLLHSEKNNEAFSRVSKWIEEQLKEIFDEFKLIGPCDGKLQFVSAVTLSCHLSPINNAVAMEIRWFIAGADCVCLYNNVQMIEGRGYEDRVSLFTQELQGGNVSLQLRDYGESDTGDYLCQVSSRDRTEDLTAIVQRHYGWKACLEWMQVLPLSMHTEKKLIQRVTSMMEIADCLKSIDIISDEIYSSIEAARTPQERMRVLYEFLQSRARAVKEKFYGILKEMVHISQDLSWSRHTSSLAKKARQRLYHLRRLRDFRLPSKVLRNFYTCTIESILTGNITVWFGNSTKQDRQALQRVVRSAERITHSELPDLQTTYYKRCQGQENCEGPHPSQQ</sequence>
<dbReference type="InterPro" id="IPR011029">
    <property type="entry name" value="DEATH-like_dom_sf"/>
</dbReference>
<evidence type="ECO:0000259" key="2">
    <source>
        <dbReference type="PROSITE" id="PS50209"/>
    </source>
</evidence>
<gene>
    <name evidence="4" type="ORF">P4O66_002747</name>
</gene>
<protein>
    <recommendedName>
        <fullName evidence="6">Ig-like domain-containing protein</fullName>
    </recommendedName>
</protein>
<dbReference type="SUPFAM" id="SSF47986">
    <property type="entry name" value="DEATH domain"/>
    <property type="match status" value="1"/>
</dbReference>
<dbReference type="InterPro" id="IPR007110">
    <property type="entry name" value="Ig-like_dom"/>
</dbReference>
<dbReference type="PANTHER" id="PTHR34488:SF1">
    <property type="entry name" value="SI:CH211-245H14.1-RELATED"/>
    <property type="match status" value="1"/>
</dbReference>
<feature type="domain" description="CARD" evidence="2">
    <location>
        <begin position="410"/>
        <end position="473"/>
    </location>
</feature>
<reference evidence="4" key="1">
    <citation type="submission" date="2023-03" db="EMBL/GenBank/DDBJ databases">
        <title>Electrophorus voltai genome.</title>
        <authorList>
            <person name="Bian C."/>
        </authorList>
    </citation>
    <scope>NUCLEOTIDE SEQUENCE</scope>
    <source>
        <strain evidence="4">CB-2022</strain>
        <tissue evidence="4">Muscle</tissue>
    </source>
</reference>
<dbReference type="Pfam" id="PF00619">
    <property type="entry name" value="CARD"/>
    <property type="match status" value="1"/>
</dbReference>
<organism evidence="4 5">
    <name type="scientific">Electrophorus voltai</name>
    <dbReference type="NCBI Taxonomy" id="2609070"/>
    <lineage>
        <taxon>Eukaryota</taxon>
        <taxon>Metazoa</taxon>
        <taxon>Chordata</taxon>
        <taxon>Craniata</taxon>
        <taxon>Vertebrata</taxon>
        <taxon>Euteleostomi</taxon>
        <taxon>Actinopterygii</taxon>
        <taxon>Neopterygii</taxon>
        <taxon>Teleostei</taxon>
        <taxon>Ostariophysi</taxon>
        <taxon>Gymnotiformes</taxon>
        <taxon>Gymnotoidei</taxon>
        <taxon>Gymnotidae</taxon>
        <taxon>Electrophorus</taxon>
    </lineage>
</organism>
<comment type="caution">
    <text evidence="4">The sequence shown here is derived from an EMBL/GenBank/DDBJ whole genome shotgun (WGS) entry which is preliminary data.</text>
</comment>
<evidence type="ECO:0008006" key="6">
    <source>
        <dbReference type="Google" id="ProtNLM"/>
    </source>
</evidence>
<dbReference type="GO" id="GO:0016706">
    <property type="term" value="F:2-oxoglutarate-dependent dioxygenase activity"/>
    <property type="evidence" value="ECO:0007669"/>
    <property type="project" value="InterPro"/>
</dbReference>
<feature type="region of interest" description="Disordered" evidence="1">
    <location>
        <begin position="1"/>
        <end position="109"/>
    </location>
</feature>
<dbReference type="SUPFAM" id="SSF48726">
    <property type="entry name" value="Immunoglobulin"/>
    <property type="match status" value="1"/>
</dbReference>
<dbReference type="Pfam" id="PF09004">
    <property type="entry name" value="ALKBH8_N"/>
    <property type="match status" value="1"/>
</dbReference>
<dbReference type="PROSITE" id="PS50835">
    <property type="entry name" value="IG_LIKE"/>
    <property type="match status" value="1"/>
</dbReference>
<accession>A0AAD9DNV3</accession>
<dbReference type="InterPro" id="IPR013783">
    <property type="entry name" value="Ig-like_fold"/>
</dbReference>
<evidence type="ECO:0000313" key="4">
    <source>
        <dbReference type="EMBL" id="KAK1787234.1"/>
    </source>
</evidence>
<evidence type="ECO:0000259" key="3">
    <source>
        <dbReference type="PROSITE" id="PS50835"/>
    </source>
</evidence>
<dbReference type="Proteomes" id="UP001239994">
    <property type="component" value="Unassembled WGS sequence"/>
</dbReference>
<dbReference type="Pfam" id="PF07686">
    <property type="entry name" value="V-set"/>
    <property type="match status" value="1"/>
</dbReference>
<keyword evidence="5" id="KW-1185">Reference proteome</keyword>
<dbReference type="AlphaFoldDB" id="A0AAD9DNV3"/>
<dbReference type="GO" id="GO:0008168">
    <property type="term" value="F:methyltransferase activity"/>
    <property type="evidence" value="ECO:0007669"/>
    <property type="project" value="InterPro"/>
</dbReference>